<keyword evidence="2" id="KW-1185">Reference proteome</keyword>
<sequence length="100" mass="11073">MPGVELVALGSCESRCSWFLGELALKVAVGVLETAVKACQRLHMCKWAMVVSPSWSHFAKKRMEAHWTRGKEILPLECFSFAAEKAIAMLKQSCSSEELA</sequence>
<dbReference type="Proteomes" id="UP001187192">
    <property type="component" value="Unassembled WGS sequence"/>
</dbReference>
<evidence type="ECO:0000313" key="2">
    <source>
        <dbReference type="Proteomes" id="UP001187192"/>
    </source>
</evidence>
<dbReference type="EMBL" id="BTGU01000131">
    <property type="protein sequence ID" value="GMN62587.1"/>
    <property type="molecule type" value="Genomic_DNA"/>
</dbReference>
<reference evidence="1" key="1">
    <citation type="submission" date="2023-07" db="EMBL/GenBank/DDBJ databases">
        <title>draft genome sequence of fig (Ficus carica).</title>
        <authorList>
            <person name="Takahashi T."/>
            <person name="Nishimura K."/>
        </authorList>
    </citation>
    <scope>NUCLEOTIDE SEQUENCE</scope>
</reference>
<evidence type="ECO:0000313" key="1">
    <source>
        <dbReference type="EMBL" id="GMN62587.1"/>
    </source>
</evidence>
<dbReference type="AlphaFoldDB" id="A0AA88J5S1"/>
<accession>A0AA88J5S1</accession>
<gene>
    <name evidence="1" type="ORF">TIFTF001_031665</name>
</gene>
<protein>
    <submittedName>
        <fullName evidence="1">Uncharacterized protein</fullName>
    </submittedName>
</protein>
<comment type="caution">
    <text evidence="1">The sequence shown here is derived from an EMBL/GenBank/DDBJ whole genome shotgun (WGS) entry which is preliminary data.</text>
</comment>
<proteinExistence type="predicted"/>
<name>A0AA88J5S1_FICCA</name>
<organism evidence="1 2">
    <name type="scientific">Ficus carica</name>
    <name type="common">Common fig</name>
    <dbReference type="NCBI Taxonomy" id="3494"/>
    <lineage>
        <taxon>Eukaryota</taxon>
        <taxon>Viridiplantae</taxon>
        <taxon>Streptophyta</taxon>
        <taxon>Embryophyta</taxon>
        <taxon>Tracheophyta</taxon>
        <taxon>Spermatophyta</taxon>
        <taxon>Magnoliopsida</taxon>
        <taxon>eudicotyledons</taxon>
        <taxon>Gunneridae</taxon>
        <taxon>Pentapetalae</taxon>
        <taxon>rosids</taxon>
        <taxon>fabids</taxon>
        <taxon>Rosales</taxon>
        <taxon>Moraceae</taxon>
        <taxon>Ficeae</taxon>
        <taxon>Ficus</taxon>
    </lineage>
</organism>